<comment type="caution">
    <text evidence="1">The sequence shown here is derived from an EMBL/GenBank/DDBJ whole genome shotgun (WGS) entry which is preliminary data.</text>
</comment>
<dbReference type="EMBL" id="QMBP01000009">
    <property type="protein sequence ID" value="RAZ89105.1"/>
    <property type="molecule type" value="Genomic_DNA"/>
</dbReference>
<dbReference type="OrthoDB" id="2988179at2"/>
<dbReference type="AlphaFoldDB" id="A0A330HL29"/>
<gene>
    <name evidence="1" type="ORF">DPM33_19260</name>
</gene>
<name>A0A330HL29_9HYPH</name>
<sequence>MSITWRDIAFQFESDVAQAAAEAWSWLLPEPWTPLVCSMVGGMFVERPNKEVHWLDTGTGLVERVALSRARFEEMIRVSPDLVDEWFLPPLVVRLHAAGKKPKAGECFGFTILPVFDEGKFDIKNMFVVPVREQFIGMAEVHRQINELPDGSRVRIKVVD</sequence>
<proteinExistence type="predicted"/>
<accession>A0A330HL29</accession>
<dbReference type="RefSeq" id="WP_112099018.1">
    <property type="nucleotide sequence ID" value="NZ_QMBP01000009.1"/>
</dbReference>
<protein>
    <submittedName>
        <fullName evidence="1">Uncharacterized protein</fullName>
    </submittedName>
</protein>
<keyword evidence="2" id="KW-1185">Reference proteome</keyword>
<evidence type="ECO:0000313" key="1">
    <source>
        <dbReference type="EMBL" id="RAZ89105.1"/>
    </source>
</evidence>
<organism evidence="1 2">
    <name type="scientific">Mesorhizobium hawassense</name>
    <dbReference type="NCBI Taxonomy" id="1209954"/>
    <lineage>
        <taxon>Bacteria</taxon>
        <taxon>Pseudomonadati</taxon>
        <taxon>Pseudomonadota</taxon>
        <taxon>Alphaproteobacteria</taxon>
        <taxon>Hyphomicrobiales</taxon>
        <taxon>Phyllobacteriaceae</taxon>
        <taxon>Mesorhizobium</taxon>
    </lineage>
</organism>
<evidence type="ECO:0000313" key="2">
    <source>
        <dbReference type="Proteomes" id="UP000251558"/>
    </source>
</evidence>
<dbReference type="Proteomes" id="UP000251558">
    <property type="component" value="Unassembled WGS sequence"/>
</dbReference>
<reference evidence="1 2" key="1">
    <citation type="submission" date="2018-07" db="EMBL/GenBank/DDBJ databases">
        <title>Diversity of Mesorhizobium strains in Brazil.</title>
        <authorList>
            <person name="Helene L.C.F."/>
            <person name="Dall'Agnol R."/>
            <person name="Delamuta J.R.M."/>
            <person name="Hungria M."/>
        </authorList>
    </citation>
    <scope>NUCLEOTIDE SEQUENCE [LARGE SCALE GENOMIC DNA]</scope>
    <source>
        <strain evidence="1 2">AC99b</strain>
    </source>
</reference>